<feature type="transmembrane region" description="Helical" evidence="1">
    <location>
        <begin position="128"/>
        <end position="152"/>
    </location>
</feature>
<dbReference type="Proteomes" id="UP000644727">
    <property type="component" value="Unassembled WGS sequence"/>
</dbReference>
<evidence type="ECO:0000256" key="1">
    <source>
        <dbReference type="SAM" id="Phobius"/>
    </source>
</evidence>
<proteinExistence type="predicted"/>
<evidence type="ECO:0000313" key="2">
    <source>
        <dbReference type="EMBL" id="MBE9403831.1"/>
    </source>
</evidence>
<feature type="transmembrane region" description="Helical" evidence="1">
    <location>
        <begin position="94"/>
        <end position="116"/>
    </location>
</feature>
<accession>A0ABR9W065</accession>
<keyword evidence="1" id="KW-0472">Membrane</keyword>
<keyword evidence="1" id="KW-1133">Transmembrane helix</keyword>
<protein>
    <submittedName>
        <fullName evidence="2">Uncharacterized protein</fullName>
    </submittedName>
</protein>
<name>A0ABR9W065_9MICO</name>
<reference evidence="2 3" key="1">
    <citation type="submission" date="2020-10" db="EMBL/GenBank/DDBJ databases">
        <title>Draft genome and description of Brachybacterium epidermidis sp nov.</title>
        <authorList>
            <person name="Boxberger M."/>
            <person name="La Scola B."/>
        </authorList>
    </citation>
    <scope>NUCLEOTIDE SEQUENCE [LARGE SCALE GENOMIC DNA]</scope>
    <source>
        <strain evidence="2 3">Marseille-Q2903</strain>
    </source>
</reference>
<sequence length="182" mass="18050">MRLSHLVDPIARQLLELRTVSPSQLLLRAAGVVTTVAALLLAAPGPLGSNLAAIIAALAVACGLLVQVLLPDSDLGVLPPLAIMLLLVGQSDPGVLRAAGIGLALLLAHMAFAIAATAPAHGLHSAAAWALVGKGALTVLAGSAVAGLLVVALMGVDLGPWMVVPGVLALIALLAVVLPRAD</sequence>
<feature type="transmembrane region" description="Helical" evidence="1">
    <location>
        <begin position="50"/>
        <end position="70"/>
    </location>
</feature>
<keyword evidence="1" id="KW-0812">Transmembrane</keyword>
<comment type="caution">
    <text evidence="2">The sequence shown here is derived from an EMBL/GenBank/DDBJ whole genome shotgun (WGS) entry which is preliminary data.</text>
</comment>
<gene>
    <name evidence="2" type="ORF">IOE58_06395</name>
</gene>
<feature type="transmembrane region" description="Helical" evidence="1">
    <location>
        <begin position="25"/>
        <end position="43"/>
    </location>
</feature>
<organism evidence="2 3">
    <name type="scientific">Brachybacterium epidermidis</name>
    <dbReference type="NCBI Taxonomy" id="2781983"/>
    <lineage>
        <taxon>Bacteria</taxon>
        <taxon>Bacillati</taxon>
        <taxon>Actinomycetota</taxon>
        <taxon>Actinomycetes</taxon>
        <taxon>Micrococcales</taxon>
        <taxon>Dermabacteraceae</taxon>
        <taxon>Brachybacterium</taxon>
    </lineage>
</organism>
<keyword evidence="3" id="KW-1185">Reference proteome</keyword>
<feature type="transmembrane region" description="Helical" evidence="1">
    <location>
        <begin position="158"/>
        <end position="178"/>
    </location>
</feature>
<evidence type="ECO:0000313" key="3">
    <source>
        <dbReference type="Proteomes" id="UP000644727"/>
    </source>
</evidence>
<dbReference type="RefSeq" id="WP_193865567.1">
    <property type="nucleotide sequence ID" value="NZ_JADEYR010000004.1"/>
</dbReference>
<dbReference type="EMBL" id="JADEYR010000004">
    <property type="protein sequence ID" value="MBE9403831.1"/>
    <property type="molecule type" value="Genomic_DNA"/>
</dbReference>